<dbReference type="PANTHER" id="PTHR14155:SF631">
    <property type="entry name" value="TRANSCRIPTION FACTOR C2H2 FAMILY-RELATED"/>
    <property type="match status" value="1"/>
</dbReference>
<keyword evidence="4" id="KW-0833">Ubl conjugation pathway</keyword>
<evidence type="ECO:0000256" key="6">
    <source>
        <dbReference type="PROSITE-ProRule" id="PRU00175"/>
    </source>
</evidence>
<evidence type="ECO:0000256" key="5">
    <source>
        <dbReference type="ARBA" id="ARBA00022833"/>
    </source>
</evidence>
<evidence type="ECO:0000256" key="4">
    <source>
        <dbReference type="ARBA" id="ARBA00022786"/>
    </source>
</evidence>
<dbReference type="Proteomes" id="UP000688137">
    <property type="component" value="Unassembled WGS sequence"/>
</dbReference>
<evidence type="ECO:0000256" key="1">
    <source>
        <dbReference type="ARBA" id="ARBA00004906"/>
    </source>
</evidence>
<dbReference type="InterPro" id="IPR053238">
    <property type="entry name" value="RING-H2_zinc_finger"/>
</dbReference>
<feature type="transmembrane region" description="Helical" evidence="7">
    <location>
        <begin position="173"/>
        <end position="193"/>
    </location>
</feature>
<dbReference type="AlphaFoldDB" id="A0A8S1MZQ4"/>
<dbReference type="Pfam" id="PF12678">
    <property type="entry name" value="zf-rbx1"/>
    <property type="match status" value="1"/>
</dbReference>
<keyword evidence="7" id="KW-1133">Transmembrane helix</keyword>
<gene>
    <name evidence="9" type="ORF">PPRIM_AZ9-3.1.T0680023</name>
</gene>
<feature type="transmembrane region" description="Helical" evidence="7">
    <location>
        <begin position="77"/>
        <end position="97"/>
    </location>
</feature>
<sequence>MQNDAIDYLTIFTALTIFKAFCSGVHRYKVNQMPTSHYETESTLATLMKIQMQFNFLLLHCTLFFKHIENIQEIGKFNLFLLISTCLYAITLMLTDYRWLLKIYRYENHILREDYPIVEFLGIQVFMMFGCALLITIQWFTIPILSDLMYQILCIYKIPQIIKCHQHNQMPNITYFCFLEDYCILIFFSYYRGCPINIFKLQDNLGICISVAIFICIQQCIILYQFHVKPQLYQTKSQVEEFTNEIREQNIYSNFDDQGINNNLECAICLQGIEITNPLQIQLNPQDPIVLTLCSHKFHESCLIVWLKVKKQCPVCRHQF</sequence>
<name>A0A8S1MZQ4_PARPR</name>
<proteinExistence type="predicted"/>
<dbReference type="EMBL" id="CAJJDM010000071">
    <property type="protein sequence ID" value="CAD8082573.1"/>
    <property type="molecule type" value="Genomic_DNA"/>
</dbReference>
<keyword evidence="2" id="KW-0479">Metal-binding</keyword>
<dbReference type="InterPro" id="IPR001841">
    <property type="entry name" value="Znf_RING"/>
</dbReference>
<feature type="transmembrane region" description="Helical" evidence="7">
    <location>
        <begin position="205"/>
        <end position="226"/>
    </location>
</feature>
<evidence type="ECO:0000313" key="9">
    <source>
        <dbReference type="EMBL" id="CAD8082573.1"/>
    </source>
</evidence>
<protein>
    <recommendedName>
        <fullName evidence="8">RING-type domain-containing protein</fullName>
    </recommendedName>
</protein>
<evidence type="ECO:0000256" key="3">
    <source>
        <dbReference type="ARBA" id="ARBA00022771"/>
    </source>
</evidence>
<dbReference type="PROSITE" id="PS50089">
    <property type="entry name" value="ZF_RING_2"/>
    <property type="match status" value="1"/>
</dbReference>
<keyword evidence="10" id="KW-1185">Reference proteome</keyword>
<evidence type="ECO:0000256" key="2">
    <source>
        <dbReference type="ARBA" id="ARBA00022723"/>
    </source>
</evidence>
<organism evidence="9 10">
    <name type="scientific">Paramecium primaurelia</name>
    <dbReference type="NCBI Taxonomy" id="5886"/>
    <lineage>
        <taxon>Eukaryota</taxon>
        <taxon>Sar</taxon>
        <taxon>Alveolata</taxon>
        <taxon>Ciliophora</taxon>
        <taxon>Intramacronucleata</taxon>
        <taxon>Oligohymenophorea</taxon>
        <taxon>Peniculida</taxon>
        <taxon>Parameciidae</taxon>
        <taxon>Paramecium</taxon>
    </lineage>
</organism>
<dbReference type="GO" id="GO:0008270">
    <property type="term" value="F:zinc ion binding"/>
    <property type="evidence" value="ECO:0007669"/>
    <property type="project" value="UniProtKB-KW"/>
</dbReference>
<evidence type="ECO:0000256" key="7">
    <source>
        <dbReference type="SAM" id="Phobius"/>
    </source>
</evidence>
<dbReference type="InterPro" id="IPR024766">
    <property type="entry name" value="Znf_RING_H2"/>
</dbReference>
<keyword evidence="3 6" id="KW-0863">Zinc-finger</keyword>
<reference evidence="9" key="1">
    <citation type="submission" date="2021-01" db="EMBL/GenBank/DDBJ databases">
        <authorList>
            <consortium name="Genoscope - CEA"/>
            <person name="William W."/>
        </authorList>
    </citation>
    <scope>NUCLEOTIDE SEQUENCE</scope>
</reference>
<comment type="caution">
    <text evidence="9">The sequence shown here is derived from an EMBL/GenBank/DDBJ whole genome shotgun (WGS) entry which is preliminary data.</text>
</comment>
<dbReference type="OMA" id="PTSHYET"/>
<comment type="pathway">
    <text evidence="1">Protein modification; protein ubiquitination.</text>
</comment>
<dbReference type="PANTHER" id="PTHR14155">
    <property type="entry name" value="RING FINGER DOMAIN-CONTAINING"/>
    <property type="match status" value="1"/>
</dbReference>
<accession>A0A8S1MZQ4</accession>
<keyword evidence="7" id="KW-0472">Membrane</keyword>
<feature type="transmembrane region" description="Helical" evidence="7">
    <location>
        <begin position="117"/>
        <end position="140"/>
    </location>
</feature>
<keyword evidence="5" id="KW-0862">Zinc</keyword>
<evidence type="ECO:0000313" key="10">
    <source>
        <dbReference type="Proteomes" id="UP000688137"/>
    </source>
</evidence>
<feature type="domain" description="RING-type" evidence="8">
    <location>
        <begin position="266"/>
        <end position="317"/>
    </location>
</feature>
<dbReference type="SMART" id="SM00184">
    <property type="entry name" value="RING"/>
    <property type="match status" value="1"/>
</dbReference>
<keyword evidence="7" id="KW-0812">Transmembrane</keyword>
<evidence type="ECO:0000259" key="8">
    <source>
        <dbReference type="PROSITE" id="PS50089"/>
    </source>
</evidence>